<sequence length="153" mass="17300">MSFTHPPLDPQPSSFSDALDQAGPRGIYIQSNEGSQSIEKYLTSRIVSKQSKSRIATIKEHEPVTINSKLSIVPTGTIFRVNVIGTMLKSYFPGPQWENCREIYYFSDSDQIIEALLLREHPPGTHRLILREHVMSCDPPTLQQSGWPEISYP</sequence>
<evidence type="ECO:0000313" key="1">
    <source>
        <dbReference type="EMBL" id="AIE95567.1"/>
    </source>
</evidence>
<proteinExistence type="predicted"/>
<protein>
    <submittedName>
        <fullName evidence="1">Uncharacterized protein</fullName>
    </submittedName>
</protein>
<dbReference type="EMBL" id="KF900455">
    <property type="protein sequence ID" value="AIE95567.1"/>
    <property type="molecule type" value="Genomic_DNA"/>
</dbReference>
<accession>A0A075G154</accession>
<name>A0A075G154_9EURY</name>
<dbReference type="AlphaFoldDB" id="A0A075G154"/>
<organism evidence="1">
    <name type="scientific">uncultured marine group II/III euryarchaeote AD1000_68_A10</name>
    <dbReference type="NCBI Taxonomy" id="1457799"/>
    <lineage>
        <taxon>Archaea</taxon>
        <taxon>Methanobacteriati</taxon>
        <taxon>Methanobacteriota</taxon>
        <taxon>environmental samples</taxon>
    </lineage>
</organism>
<reference evidence="1" key="1">
    <citation type="journal article" date="2014" name="Genome Biol. Evol.">
        <title>Pangenome evidence for extensive interdomain horizontal transfer affecting lineage core and shell genes in uncultured planktonic thaumarchaeota and euryarchaeota.</title>
        <authorList>
            <person name="Deschamps P."/>
            <person name="Zivanovic Y."/>
            <person name="Moreira D."/>
            <person name="Rodriguez-Valera F."/>
            <person name="Lopez-Garcia P."/>
        </authorList>
    </citation>
    <scope>NUCLEOTIDE SEQUENCE</scope>
</reference>